<gene>
    <name evidence="2" type="ORF">ACTIVE_8831</name>
</gene>
<feature type="transmembrane region" description="Helical" evidence="1">
    <location>
        <begin position="41"/>
        <end position="61"/>
    </location>
</feature>
<protein>
    <submittedName>
        <fullName evidence="2">Membrane protein</fullName>
    </submittedName>
</protein>
<organism evidence="2 3">
    <name type="scientific">Actinomadura verrucosospora</name>
    <dbReference type="NCBI Taxonomy" id="46165"/>
    <lineage>
        <taxon>Bacteria</taxon>
        <taxon>Bacillati</taxon>
        <taxon>Actinomycetota</taxon>
        <taxon>Actinomycetes</taxon>
        <taxon>Streptosporangiales</taxon>
        <taxon>Thermomonosporaceae</taxon>
        <taxon>Actinomadura</taxon>
    </lineage>
</organism>
<accession>A0A7D3W1X8</accession>
<dbReference type="EMBL" id="CP053892">
    <property type="protein sequence ID" value="QKG27178.1"/>
    <property type="molecule type" value="Genomic_DNA"/>
</dbReference>
<evidence type="ECO:0000256" key="1">
    <source>
        <dbReference type="SAM" id="Phobius"/>
    </source>
</evidence>
<dbReference type="Pfam" id="PF11139">
    <property type="entry name" value="SfLAP"/>
    <property type="match status" value="1"/>
</dbReference>
<feature type="transmembrane region" description="Helical" evidence="1">
    <location>
        <begin position="202"/>
        <end position="221"/>
    </location>
</feature>
<keyword evidence="1" id="KW-0812">Transmembrane</keyword>
<keyword evidence="1" id="KW-1133">Transmembrane helix</keyword>
<dbReference type="Proteomes" id="UP000501240">
    <property type="component" value="Chromosome"/>
</dbReference>
<sequence>MGFRGALGDLLPPAVGVALSPVPIIAVVVMLMAPAARTAPVFALGWLFGLLAATAIIVIVADPAGADTDSGTTWTAVVKISLGVLFLLMAAKQWRSRPRDGAEPQMPGWMAAVDRMAPAKAFGLGALLSGLNPKNLALAVAAALAIAQAGLTTGGGIAAVLIFVILGSLTVAGPVLAALLFRDRVRPSLLAAKDWLIANNATVMFVVLLILGTVMLGKGIARL</sequence>
<feature type="transmembrane region" description="Helical" evidence="1">
    <location>
        <begin position="157"/>
        <end position="181"/>
    </location>
</feature>
<proteinExistence type="predicted"/>
<keyword evidence="3" id="KW-1185">Reference proteome</keyword>
<reference evidence="2 3" key="1">
    <citation type="submission" date="2020-05" db="EMBL/GenBank/DDBJ databases">
        <title>Actinomadura verrucosospora NRRL-B18236 (PFL_A860) Genome sequencing and assembly.</title>
        <authorList>
            <person name="Samborskyy M."/>
        </authorList>
    </citation>
    <scope>NUCLEOTIDE SEQUENCE [LARGE SCALE GENOMIC DNA]</scope>
    <source>
        <strain evidence="2 3">NRRL:B18236</strain>
    </source>
</reference>
<evidence type="ECO:0000313" key="2">
    <source>
        <dbReference type="EMBL" id="QKG27178.1"/>
    </source>
</evidence>
<evidence type="ECO:0000313" key="3">
    <source>
        <dbReference type="Proteomes" id="UP000501240"/>
    </source>
</evidence>
<dbReference type="RefSeq" id="WP_173100504.1">
    <property type="nucleotide sequence ID" value="NZ_CP053892.1"/>
</dbReference>
<keyword evidence="1" id="KW-0472">Membrane</keyword>
<name>A0A7D3W1X8_ACTVE</name>
<feature type="transmembrane region" description="Helical" evidence="1">
    <location>
        <begin position="14"/>
        <end position="34"/>
    </location>
</feature>
<dbReference type="AlphaFoldDB" id="A0A7D3W1X8"/>
<feature type="transmembrane region" description="Helical" evidence="1">
    <location>
        <begin position="73"/>
        <end position="91"/>
    </location>
</feature>
<dbReference type="InterPro" id="IPR021315">
    <property type="entry name" value="Gap/Sap"/>
</dbReference>